<dbReference type="InterPro" id="IPR047650">
    <property type="entry name" value="Transpos_IS110"/>
</dbReference>
<protein>
    <recommendedName>
        <fullName evidence="1">Transposase IS110-like N-terminal domain-containing protein</fullName>
    </recommendedName>
</protein>
<sequence>MTFYCGIDVAKRKHAVAILNESGQVCKPVFVTENTRAGLAYLLEHLSQLGNEVSVGLEATGHYWLSLYDVLTSQGYPVSVINPLQISAYRKSGVRKVKNDRSDAVWIADFMRISNTPASSRDIPM</sequence>
<evidence type="ECO:0000313" key="2">
    <source>
        <dbReference type="EMBL" id="KPL80473.1"/>
    </source>
</evidence>
<reference evidence="2 3" key="1">
    <citation type="submission" date="2015-07" db="EMBL/GenBank/DDBJ databases">
        <title>Genome sequence of Ornatilinea apprima DSM 23815.</title>
        <authorList>
            <person name="Hemp J."/>
            <person name="Ward L.M."/>
            <person name="Pace L.A."/>
            <person name="Fischer W.W."/>
        </authorList>
    </citation>
    <scope>NUCLEOTIDE SEQUENCE [LARGE SCALE GENOMIC DNA]</scope>
    <source>
        <strain evidence="2 3">P3M-1</strain>
    </source>
</reference>
<dbReference type="RefSeq" id="WP_152966218.1">
    <property type="nucleotide sequence ID" value="NZ_LGCL01000005.1"/>
</dbReference>
<dbReference type="PANTHER" id="PTHR33055">
    <property type="entry name" value="TRANSPOSASE FOR INSERTION SEQUENCE ELEMENT IS1111A"/>
    <property type="match status" value="1"/>
</dbReference>
<gene>
    <name evidence="2" type="ORF">ADN00_01785</name>
</gene>
<dbReference type="InterPro" id="IPR002525">
    <property type="entry name" value="Transp_IS110-like_N"/>
</dbReference>
<dbReference type="Proteomes" id="UP000050417">
    <property type="component" value="Unassembled WGS sequence"/>
</dbReference>
<organism evidence="2 3">
    <name type="scientific">Ornatilinea apprima</name>
    <dbReference type="NCBI Taxonomy" id="1134406"/>
    <lineage>
        <taxon>Bacteria</taxon>
        <taxon>Bacillati</taxon>
        <taxon>Chloroflexota</taxon>
        <taxon>Anaerolineae</taxon>
        <taxon>Anaerolineales</taxon>
        <taxon>Anaerolineaceae</taxon>
        <taxon>Ornatilinea</taxon>
    </lineage>
</organism>
<keyword evidence="3" id="KW-1185">Reference proteome</keyword>
<comment type="caution">
    <text evidence="2">The sequence shown here is derived from an EMBL/GenBank/DDBJ whole genome shotgun (WGS) entry which is preliminary data.</text>
</comment>
<evidence type="ECO:0000259" key="1">
    <source>
        <dbReference type="Pfam" id="PF01548"/>
    </source>
</evidence>
<accession>A0A0P6XJX6</accession>
<dbReference type="EMBL" id="LGCL01000005">
    <property type="protein sequence ID" value="KPL80473.1"/>
    <property type="molecule type" value="Genomic_DNA"/>
</dbReference>
<dbReference type="AlphaFoldDB" id="A0A0P6XJX6"/>
<feature type="domain" description="Transposase IS110-like N-terminal" evidence="1">
    <location>
        <begin position="5"/>
        <end position="116"/>
    </location>
</feature>
<name>A0A0P6XJX6_9CHLR</name>
<dbReference type="GO" id="GO:0006313">
    <property type="term" value="P:DNA transposition"/>
    <property type="evidence" value="ECO:0007669"/>
    <property type="project" value="InterPro"/>
</dbReference>
<feature type="non-terminal residue" evidence="2">
    <location>
        <position position="125"/>
    </location>
</feature>
<evidence type="ECO:0000313" key="3">
    <source>
        <dbReference type="Proteomes" id="UP000050417"/>
    </source>
</evidence>
<dbReference type="GO" id="GO:0004803">
    <property type="term" value="F:transposase activity"/>
    <property type="evidence" value="ECO:0007669"/>
    <property type="project" value="InterPro"/>
</dbReference>
<proteinExistence type="predicted"/>
<dbReference type="OrthoDB" id="1523051at2"/>
<dbReference type="STRING" id="1134406.ADN00_01785"/>
<dbReference type="Pfam" id="PF01548">
    <property type="entry name" value="DEDD_Tnp_IS110"/>
    <property type="match status" value="1"/>
</dbReference>
<dbReference type="GO" id="GO:0003677">
    <property type="term" value="F:DNA binding"/>
    <property type="evidence" value="ECO:0007669"/>
    <property type="project" value="InterPro"/>
</dbReference>